<proteinExistence type="predicted"/>
<sequence length="118" mass="13719">MGAPLKDTRALKELYKTVKRLQNDHTLKDVDLHTPYGVELKDVDLHTPYGVENDCLVPALWCFVDNLEKINVKSKYISIITSRMPKRINQPYDDDSFSLGLDYSHDLPTLIHIHRREK</sequence>
<comment type="caution">
    <text evidence="1">The sequence shown here is derived from an EMBL/GenBank/DDBJ whole genome shotgun (WGS) entry which is preliminary data.</text>
</comment>
<dbReference type="AlphaFoldDB" id="A0A444U7H1"/>
<evidence type="ECO:0000313" key="2">
    <source>
        <dbReference type="Proteomes" id="UP000289886"/>
    </source>
</evidence>
<evidence type="ECO:0000313" key="1">
    <source>
        <dbReference type="EMBL" id="RXM31146.1"/>
    </source>
</evidence>
<dbReference type="Proteomes" id="UP000289886">
    <property type="component" value="Unassembled WGS sequence"/>
</dbReference>
<gene>
    <name evidence="1" type="ORF">EOD39_1795</name>
</gene>
<reference evidence="1 2" key="1">
    <citation type="submission" date="2019-01" db="EMBL/GenBank/DDBJ databases">
        <title>Draft Genome and Complete Hox-Cluster Characterization of the Sterlet Sturgeon (Acipenser ruthenus).</title>
        <authorList>
            <person name="Wei Q."/>
        </authorList>
    </citation>
    <scope>NUCLEOTIDE SEQUENCE [LARGE SCALE GENOMIC DNA]</scope>
    <source>
        <strain evidence="1">WHYD16114868_AA</strain>
        <tissue evidence="1">Blood</tissue>
    </source>
</reference>
<accession>A0A444U7H1</accession>
<dbReference type="SUPFAM" id="SSF47266">
    <property type="entry name" value="4-helical cytokines"/>
    <property type="match status" value="1"/>
</dbReference>
<dbReference type="InterPro" id="IPR009079">
    <property type="entry name" value="4_helix_cytokine-like_core"/>
</dbReference>
<protein>
    <submittedName>
        <fullName evidence="1">Uncharacterized protein</fullName>
    </submittedName>
</protein>
<dbReference type="EMBL" id="SCEB01215123">
    <property type="protein sequence ID" value="RXM31146.1"/>
    <property type="molecule type" value="Genomic_DNA"/>
</dbReference>
<keyword evidence="2" id="KW-1185">Reference proteome</keyword>
<organism evidence="1 2">
    <name type="scientific">Acipenser ruthenus</name>
    <name type="common">Sterlet sturgeon</name>
    <dbReference type="NCBI Taxonomy" id="7906"/>
    <lineage>
        <taxon>Eukaryota</taxon>
        <taxon>Metazoa</taxon>
        <taxon>Chordata</taxon>
        <taxon>Craniata</taxon>
        <taxon>Vertebrata</taxon>
        <taxon>Euteleostomi</taxon>
        <taxon>Actinopterygii</taxon>
        <taxon>Chondrostei</taxon>
        <taxon>Acipenseriformes</taxon>
        <taxon>Acipenseridae</taxon>
        <taxon>Acipenser</taxon>
    </lineage>
</organism>
<name>A0A444U7H1_ACIRT</name>